<comment type="caution">
    <text evidence="1">The sequence shown here is derived from an EMBL/GenBank/DDBJ whole genome shotgun (WGS) entry which is preliminary data.</text>
</comment>
<dbReference type="EMBL" id="JAUQSX010000025">
    <property type="protein sequence ID" value="MDO7849920.1"/>
    <property type="molecule type" value="Genomic_DNA"/>
</dbReference>
<dbReference type="Proteomes" id="UP001167796">
    <property type="component" value="Unassembled WGS sequence"/>
</dbReference>
<proteinExistence type="predicted"/>
<accession>A0ABT9AKS5</accession>
<reference evidence="1" key="1">
    <citation type="submission" date="2023-07" db="EMBL/GenBank/DDBJ databases">
        <authorList>
            <person name="Kim M.K."/>
        </authorList>
    </citation>
    <scope>NUCLEOTIDE SEQUENCE</scope>
    <source>
        <strain evidence="1">M29</strain>
    </source>
</reference>
<protein>
    <submittedName>
        <fullName evidence="1">Uncharacterized protein</fullName>
    </submittedName>
</protein>
<organism evidence="1 2">
    <name type="scientific">Hymenobacter mellowenesis</name>
    <dbReference type="NCBI Taxonomy" id="3063995"/>
    <lineage>
        <taxon>Bacteria</taxon>
        <taxon>Pseudomonadati</taxon>
        <taxon>Bacteroidota</taxon>
        <taxon>Cytophagia</taxon>
        <taxon>Cytophagales</taxon>
        <taxon>Hymenobacteraceae</taxon>
        <taxon>Hymenobacter</taxon>
    </lineage>
</organism>
<evidence type="ECO:0000313" key="2">
    <source>
        <dbReference type="Proteomes" id="UP001167796"/>
    </source>
</evidence>
<evidence type="ECO:0000313" key="1">
    <source>
        <dbReference type="EMBL" id="MDO7849920.1"/>
    </source>
</evidence>
<keyword evidence="2" id="KW-1185">Reference proteome</keyword>
<sequence length="82" mass="9173">MKDNEASAAPETPCPICRHVLASAQQYWPIHDDVAKWLDAFESRRVDNRNPATLAIEASELLAHIVRSYAKLPRSKAAESPF</sequence>
<name>A0ABT9AKS5_9BACT</name>
<gene>
    <name evidence="1" type="ORF">Q5H92_26410</name>
</gene>
<dbReference type="RefSeq" id="WP_305014579.1">
    <property type="nucleotide sequence ID" value="NZ_JAUQSX010000025.1"/>
</dbReference>